<evidence type="ECO:0000313" key="1">
    <source>
        <dbReference type="EMBL" id="EXJ83238.1"/>
    </source>
</evidence>
<accession>W9XSM7</accession>
<dbReference type="GeneID" id="19161723"/>
<protein>
    <submittedName>
        <fullName evidence="1">Uncharacterized protein</fullName>
    </submittedName>
</protein>
<dbReference type="Proteomes" id="UP000019484">
    <property type="component" value="Unassembled WGS sequence"/>
</dbReference>
<reference evidence="1 2" key="1">
    <citation type="submission" date="2013-03" db="EMBL/GenBank/DDBJ databases">
        <title>The Genome Sequence of Capronia coronata CBS 617.96.</title>
        <authorList>
            <consortium name="The Broad Institute Genomics Platform"/>
            <person name="Cuomo C."/>
            <person name="de Hoog S."/>
            <person name="Gorbushina A."/>
            <person name="Walker B."/>
            <person name="Young S.K."/>
            <person name="Zeng Q."/>
            <person name="Gargeya S."/>
            <person name="Fitzgerald M."/>
            <person name="Haas B."/>
            <person name="Abouelleil A."/>
            <person name="Allen A.W."/>
            <person name="Alvarado L."/>
            <person name="Arachchi H.M."/>
            <person name="Berlin A.M."/>
            <person name="Chapman S.B."/>
            <person name="Gainer-Dewar J."/>
            <person name="Goldberg J."/>
            <person name="Griggs A."/>
            <person name="Gujja S."/>
            <person name="Hansen M."/>
            <person name="Howarth C."/>
            <person name="Imamovic A."/>
            <person name="Ireland A."/>
            <person name="Larimer J."/>
            <person name="McCowan C."/>
            <person name="Murphy C."/>
            <person name="Pearson M."/>
            <person name="Poon T.W."/>
            <person name="Priest M."/>
            <person name="Roberts A."/>
            <person name="Saif S."/>
            <person name="Shea T."/>
            <person name="Sisk P."/>
            <person name="Sykes S."/>
            <person name="Wortman J."/>
            <person name="Nusbaum C."/>
            <person name="Birren B."/>
        </authorList>
    </citation>
    <scope>NUCLEOTIDE SEQUENCE [LARGE SCALE GENOMIC DNA]</scope>
    <source>
        <strain evidence="1 2">CBS 617.96</strain>
    </source>
</reference>
<name>W9XSM7_9EURO</name>
<sequence length="72" mass="8271">MMRHSEAASTHIPSRAIQFAMLLSRKARLGRQRRERTLEQRLIGSQLFHVLCQITIGWLNTQLPDAVTTIQS</sequence>
<dbReference type="EMBL" id="AMWN01000006">
    <property type="protein sequence ID" value="EXJ83238.1"/>
    <property type="molecule type" value="Genomic_DNA"/>
</dbReference>
<proteinExistence type="predicted"/>
<organism evidence="1 2">
    <name type="scientific">Capronia coronata CBS 617.96</name>
    <dbReference type="NCBI Taxonomy" id="1182541"/>
    <lineage>
        <taxon>Eukaryota</taxon>
        <taxon>Fungi</taxon>
        <taxon>Dikarya</taxon>
        <taxon>Ascomycota</taxon>
        <taxon>Pezizomycotina</taxon>
        <taxon>Eurotiomycetes</taxon>
        <taxon>Chaetothyriomycetidae</taxon>
        <taxon>Chaetothyriales</taxon>
        <taxon>Herpotrichiellaceae</taxon>
        <taxon>Capronia</taxon>
    </lineage>
</organism>
<evidence type="ECO:0000313" key="2">
    <source>
        <dbReference type="Proteomes" id="UP000019484"/>
    </source>
</evidence>
<gene>
    <name evidence="1" type="ORF">A1O1_06857</name>
</gene>
<dbReference type="AlphaFoldDB" id="W9XSM7"/>
<keyword evidence="2" id="KW-1185">Reference proteome</keyword>
<comment type="caution">
    <text evidence="1">The sequence shown here is derived from an EMBL/GenBank/DDBJ whole genome shotgun (WGS) entry which is preliminary data.</text>
</comment>
<dbReference type="HOGENOM" id="CLU_2721988_0_0_1"/>
<dbReference type="RefSeq" id="XP_007725924.1">
    <property type="nucleotide sequence ID" value="XM_007727734.1"/>
</dbReference>